<dbReference type="Gene3D" id="1.10.10.10">
    <property type="entry name" value="Winged helix-like DNA-binding domain superfamily/Winged helix DNA-binding domain"/>
    <property type="match status" value="1"/>
</dbReference>
<comment type="cofactor">
    <cofactor evidence="2">
        <name>Zn(2+)</name>
        <dbReference type="ChEBI" id="CHEBI:29105"/>
    </cofactor>
</comment>
<dbReference type="PROSITE" id="PS51192">
    <property type="entry name" value="HELICASE_ATP_BIND_1"/>
    <property type="match status" value="1"/>
</dbReference>
<dbReference type="Pfam" id="PF00271">
    <property type="entry name" value="Helicase_C"/>
    <property type="match status" value="1"/>
</dbReference>
<feature type="domain" description="HRDC" evidence="17">
    <location>
        <begin position="525"/>
        <end position="603"/>
    </location>
</feature>
<evidence type="ECO:0000256" key="3">
    <source>
        <dbReference type="ARBA" id="ARBA00005446"/>
    </source>
</evidence>
<keyword evidence="10" id="KW-0067">ATP-binding</keyword>
<dbReference type="SMART" id="SM00487">
    <property type="entry name" value="DEXDc"/>
    <property type="match status" value="1"/>
</dbReference>
<dbReference type="InterPro" id="IPR006293">
    <property type="entry name" value="DNA_helicase_ATP-dep_RecQ_bac"/>
</dbReference>
<feature type="domain" description="Helicase C-terminal" evidence="19">
    <location>
        <begin position="218"/>
        <end position="366"/>
    </location>
</feature>
<dbReference type="GO" id="GO:0003678">
    <property type="term" value="F:DNA helicase activity"/>
    <property type="evidence" value="ECO:0007669"/>
    <property type="project" value="UniProtKB-EC"/>
</dbReference>
<evidence type="ECO:0000313" key="20">
    <source>
        <dbReference type="EMBL" id="WAJ70247.1"/>
    </source>
</evidence>
<sequence>MSSSALSVLQNVFGYPSFRKGQQEVIEAVLNGQDSLAIMPTGSGKSLCYQIPAIALPGYAIVISPLIALMQDQVAQLDSLGIASAFINSTLDYQQQNDILTQLQYNQIKILYVAPEKLLQPHFLSQLEQFPPNLIAIDEAHCVSQWGHDFRPDYAQLGQLRNSFSRTPFIALTATADIATRKDIIDLLKLNQAFEFIGSFDRPNIRYIQQEKFKPLQQVEQYIKRNTGQCGIIYCTSRKRVEEVADYLTRHNFKAMAYHAGLDVSLRSHAQTEWLKDNIQIMVATVAFGMGINKPDVRFVIHYDIPRSIESFYQETGRAGRDGLPSEALMLYEFSDADRIRWMINQNEHYQRAEVEHHKFNSMTALAESETCRRLVLLNYFGENKDTNCGNCDICLNPPTRYIGTTDAQKVLSCVYRTGQSSGFNYVIEVLRGAKTQRVRDLQHNELSVYGIGKDKSQEYWLSILRQLVHRGLLVIDITNNGHLKLTELARPVLRNQVELELAEPQINVTAEIGKDSKKSSPHNVNYDKRLFERLRKTRKTIADEYDVPPYIIFNDASLVDMCNKAPENKQQMMKVSGVGKRKFDKYGDRFLAEIKAYLNRFD</sequence>
<evidence type="ECO:0000256" key="7">
    <source>
        <dbReference type="ARBA" id="ARBA00022801"/>
    </source>
</evidence>
<dbReference type="InterPro" id="IPR001650">
    <property type="entry name" value="Helicase_C-like"/>
</dbReference>
<evidence type="ECO:0000259" key="17">
    <source>
        <dbReference type="PROSITE" id="PS50967"/>
    </source>
</evidence>
<evidence type="ECO:0000256" key="11">
    <source>
        <dbReference type="ARBA" id="ARBA00023125"/>
    </source>
</evidence>
<dbReference type="NCBIfam" id="TIGR01389">
    <property type="entry name" value="recQ"/>
    <property type="match status" value="1"/>
</dbReference>
<proteinExistence type="inferred from homology"/>
<evidence type="ECO:0000259" key="19">
    <source>
        <dbReference type="PROSITE" id="PS51194"/>
    </source>
</evidence>
<dbReference type="InterPro" id="IPR027417">
    <property type="entry name" value="P-loop_NTPase"/>
</dbReference>
<dbReference type="InterPro" id="IPR002121">
    <property type="entry name" value="HRDC_dom"/>
</dbReference>
<feature type="domain" description="Helicase ATP-binding" evidence="18">
    <location>
        <begin position="26"/>
        <end position="194"/>
    </location>
</feature>
<dbReference type="GO" id="GO:0016787">
    <property type="term" value="F:hydrolase activity"/>
    <property type="evidence" value="ECO:0007669"/>
    <property type="project" value="UniProtKB-KW"/>
</dbReference>
<dbReference type="Pfam" id="PF16124">
    <property type="entry name" value="RecQ_Zn_bind"/>
    <property type="match status" value="1"/>
</dbReference>
<protein>
    <recommendedName>
        <fullName evidence="16">DNA helicase RecQ</fullName>
        <ecNumber evidence="16">5.6.2.4</ecNumber>
    </recommendedName>
</protein>
<dbReference type="CDD" id="cd17920">
    <property type="entry name" value="DEXHc_RecQ"/>
    <property type="match status" value="1"/>
</dbReference>
<dbReference type="PANTHER" id="PTHR13710:SF105">
    <property type="entry name" value="ATP-DEPENDENT DNA HELICASE Q1"/>
    <property type="match status" value="1"/>
</dbReference>
<keyword evidence="12" id="KW-0233">DNA recombination</keyword>
<dbReference type="InterPro" id="IPR044876">
    <property type="entry name" value="HRDC_dom_sf"/>
</dbReference>
<dbReference type="PROSITE" id="PS51194">
    <property type="entry name" value="HELICASE_CTER"/>
    <property type="match status" value="1"/>
</dbReference>
<name>A0ABY7ALX3_9ALTE</name>
<dbReference type="Proteomes" id="UP001163726">
    <property type="component" value="Chromosome"/>
</dbReference>
<evidence type="ECO:0000256" key="4">
    <source>
        <dbReference type="ARBA" id="ARBA00022723"/>
    </source>
</evidence>
<comment type="cofactor">
    <cofactor evidence="1">
        <name>Mg(2+)</name>
        <dbReference type="ChEBI" id="CHEBI:18420"/>
    </cofactor>
</comment>
<comment type="catalytic activity">
    <reaction evidence="15">
        <text>Couples ATP hydrolysis with the unwinding of duplex DNA by translocating in the 3'-5' direction.</text>
        <dbReference type="EC" id="5.6.2.4"/>
    </reaction>
</comment>
<dbReference type="SUPFAM" id="SSF47819">
    <property type="entry name" value="HRDC-like"/>
    <property type="match status" value="1"/>
</dbReference>
<dbReference type="SMART" id="SM00341">
    <property type="entry name" value="HRDC"/>
    <property type="match status" value="1"/>
</dbReference>
<evidence type="ECO:0000256" key="1">
    <source>
        <dbReference type="ARBA" id="ARBA00001946"/>
    </source>
</evidence>
<dbReference type="Gene3D" id="3.40.50.300">
    <property type="entry name" value="P-loop containing nucleotide triphosphate hydrolases"/>
    <property type="match status" value="2"/>
</dbReference>
<evidence type="ECO:0000256" key="2">
    <source>
        <dbReference type="ARBA" id="ARBA00001947"/>
    </source>
</evidence>
<keyword evidence="9" id="KW-0862">Zinc</keyword>
<dbReference type="InterPro" id="IPR032284">
    <property type="entry name" value="RecQ_Zn-bd"/>
</dbReference>
<evidence type="ECO:0000313" key="21">
    <source>
        <dbReference type="Proteomes" id="UP001163726"/>
    </source>
</evidence>
<keyword evidence="14" id="KW-0413">Isomerase</keyword>
<keyword evidence="21" id="KW-1185">Reference proteome</keyword>
<dbReference type="InterPro" id="IPR004589">
    <property type="entry name" value="DNA_helicase_ATP-dep_RecQ"/>
</dbReference>
<keyword evidence="6" id="KW-0227">DNA damage</keyword>
<dbReference type="InterPro" id="IPR011545">
    <property type="entry name" value="DEAD/DEAH_box_helicase_dom"/>
</dbReference>
<dbReference type="Gene3D" id="1.10.150.80">
    <property type="entry name" value="HRDC domain"/>
    <property type="match status" value="1"/>
</dbReference>
<dbReference type="InterPro" id="IPR014001">
    <property type="entry name" value="Helicase_ATP-bd"/>
</dbReference>
<keyword evidence="4" id="KW-0479">Metal-binding</keyword>
<dbReference type="InterPro" id="IPR010997">
    <property type="entry name" value="HRDC-like_sf"/>
</dbReference>
<dbReference type="SUPFAM" id="SSF52540">
    <property type="entry name" value="P-loop containing nucleoside triphosphate hydrolases"/>
    <property type="match status" value="2"/>
</dbReference>
<evidence type="ECO:0000256" key="10">
    <source>
        <dbReference type="ARBA" id="ARBA00022840"/>
    </source>
</evidence>
<comment type="similarity">
    <text evidence="3">Belongs to the helicase family. RecQ subfamily.</text>
</comment>
<dbReference type="Pfam" id="PF00570">
    <property type="entry name" value="HRDC"/>
    <property type="match status" value="1"/>
</dbReference>
<evidence type="ECO:0000256" key="15">
    <source>
        <dbReference type="ARBA" id="ARBA00034617"/>
    </source>
</evidence>
<dbReference type="PROSITE" id="PS50967">
    <property type="entry name" value="HRDC"/>
    <property type="match status" value="1"/>
</dbReference>
<dbReference type="EC" id="5.6.2.4" evidence="16"/>
<dbReference type="EMBL" id="CP109965">
    <property type="protein sequence ID" value="WAJ70247.1"/>
    <property type="molecule type" value="Genomic_DNA"/>
</dbReference>
<dbReference type="SMART" id="SM00956">
    <property type="entry name" value="RQC"/>
    <property type="match status" value="1"/>
</dbReference>
<gene>
    <name evidence="20" type="primary">recQ</name>
    <name evidence="20" type="ORF">OLW01_00035</name>
</gene>
<evidence type="ECO:0000256" key="6">
    <source>
        <dbReference type="ARBA" id="ARBA00022763"/>
    </source>
</evidence>
<dbReference type="CDD" id="cd18794">
    <property type="entry name" value="SF2_C_RecQ"/>
    <property type="match status" value="1"/>
</dbReference>
<evidence type="ECO:0000256" key="13">
    <source>
        <dbReference type="ARBA" id="ARBA00023204"/>
    </source>
</evidence>
<evidence type="ECO:0000259" key="18">
    <source>
        <dbReference type="PROSITE" id="PS51192"/>
    </source>
</evidence>
<keyword evidence="11" id="KW-0238">DNA-binding</keyword>
<dbReference type="InterPro" id="IPR036388">
    <property type="entry name" value="WH-like_DNA-bd_sf"/>
</dbReference>
<keyword evidence="8 20" id="KW-0347">Helicase</keyword>
<evidence type="ECO:0000256" key="16">
    <source>
        <dbReference type="NCBIfam" id="TIGR01389"/>
    </source>
</evidence>
<keyword evidence="7 20" id="KW-0378">Hydrolase</keyword>
<reference evidence="20" key="1">
    <citation type="submission" date="2022-10" db="EMBL/GenBank/DDBJ databases">
        <title>Catenovulum adriacola sp. nov. isolated in the Harbour of Susak.</title>
        <authorList>
            <person name="Schoch T."/>
            <person name="Reich S.J."/>
            <person name="Stoeferle S."/>
            <person name="Flaiz M."/>
            <person name="Kazda M."/>
            <person name="Riedel C.U."/>
            <person name="Duerre P."/>
        </authorList>
    </citation>
    <scope>NUCLEOTIDE SEQUENCE</scope>
    <source>
        <strain evidence="20">TS8</strain>
    </source>
</reference>
<evidence type="ECO:0000256" key="12">
    <source>
        <dbReference type="ARBA" id="ARBA00023172"/>
    </source>
</evidence>
<dbReference type="SMART" id="SM00490">
    <property type="entry name" value="HELICc"/>
    <property type="match status" value="1"/>
</dbReference>
<keyword evidence="13" id="KW-0234">DNA repair</keyword>
<organism evidence="20 21">
    <name type="scientific">Catenovulum adriaticum</name>
    <dbReference type="NCBI Taxonomy" id="2984846"/>
    <lineage>
        <taxon>Bacteria</taxon>
        <taxon>Pseudomonadati</taxon>
        <taxon>Pseudomonadota</taxon>
        <taxon>Gammaproteobacteria</taxon>
        <taxon>Alteromonadales</taxon>
        <taxon>Alteromonadaceae</taxon>
        <taxon>Catenovulum</taxon>
    </lineage>
</organism>
<keyword evidence="5" id="KW-0547">Nucleotide-binding</keyword>
<dbReference type="PANTHER" id="PTHR13710">
    <property type="entry name" value="DNA HELICASE RECQ FAMILY MEMBER"/>
    <property type="match status" value="1"/>
</dbReference>
<dbReference type="Pfam" id="PF00270">
    <property type="entry name" value="DEAD"/>
    <property type="match status" value="1"/>
</dbReference>
<accession>A0ABY7ALX3</accession>
<evidence type="ECO:0000256" key="14">
    <source>
        <dbReference type="ARBA" id="ARBA00023235"/>
    </source>
</evidence>
<evidence type="ECO:0000256" key="8">
    <source>
        <dbReference type="ARBA" id="ARBA00022806"/>
    </source>
</evidence>
<evidence type="ECO:0000256" key="9">
    <source>
        <dbReference type="ARBA" id="ARBA00022833"/>
    </source>
</evidence>
<evidence type="ECO:0000256" key="5">
    <source>
        <dbReference type="ARBA" id="ARBA00022741"/>
    </source>
</evidence>
<dbReference type="Pfam" id="PF09382">
    <property type="entry name" value="RQC"/>
    <property type="match status" value="1"/>
</dbReference>
<dbReference type="InterPro" id="IPR018982">
    <property type="entry name" value="RQC_domain"/>
</dbReference>
<dbReference type="NCBIfam" id="TIGR00614">
    <property type="entry name" value="recQ_fam"/>
    <property type="match status" value="1"/>
</dbReference>